<accession>A0A9P0AQY5</accession>
<dbReference type="PANTHER" id="PTHR11040:SF203">
    <property type="entry name" value="FI18611P1-RELATED"/>
    <property type="match status" value="1"/>
</dbReference>
<dbReference type="OrthoDB" id="448280at2759"/>
<evidence type="ECO:0000256" key="3">
    <source>
        <dbReference type="ARBA" id="ARBA00022989"/>
    </source>
</evidence>
<feature type="transmembrane region" description="Helical" evidence="5">
    <location>
        <begin position="293"/>
        <end position="313"/>
    </location>
</feature>
<keyword evidence="4 5" id="KW-0472">Membrane</keyword>
<comment type="subcellular location">
    <subcellularLocation>
        <location evidence="1">Membrane</location>
        <topology evidence="1">Multi-pass membrane protein</topology>
    </subcellularLocation>
</comment>
<gene>
    <name evidence="6" type="ORF">MELIAE_LOCUS1951</name>
</gene>
<proteinExistence type="predicted"/>
<feature type="transmembrane region" description="Helical" evidence="5">
    <location>
        <begin position="98"/>
        <end position="117"/>
    </location>
</feature>
<dbReference type="GO" id="GO:0005886">
    <property type="term" value="C:plasma membrane"/>
    <property type="evidence" value="ECO:0007669"/>
    <property type="project" value="TreeGrafter"/>
</dbReference>
<protein>
    <submittedName>
        <fullName evidence="6">Uncharacterized protein</fullName>
    </submittedName>
</protein>
<dbReference type="AlphaFoldDB" id="A0A9P0AQY5"/>
<dbReference type="Pfam" id="PF02535">
    <property type="entry name" value="Zip"/>
    <property type="match status" value="1"/>
</dbReference>
<feature type="transmembrane region" description="Helical" evidence="5">
    <location>
        <begin position="58"/>
        <end position="78"/>
    </location>
</feature>
<reference evidence="6" key="1">
    <citation type="submission" date="2021-12" db="EMBL/GenBank/DDBJ databases">
        <authorList>
            <person name="King R."/>
        </authorList>
    </citation>
    <scope>NUCLEOTIDE SEQUENCE</scope>
</reference>
<dbReference type="PANTHER" id="PTHR11040">
    <property type="entry name" value="ZINC/IRON TRANSPORTER"/>
    <property type="match status" value="1"/>
</dbReference>
<sequence length="369" mass="40541">MEQIVTNSTAQIWENDLIVAKIVSMSVLGVVSFILGLLPIKLTKLISIKSVDGDRNLLVSLLLCFGGGVLLFTTFIHLQPEVRSSFAKLEDDHVVPDLGIPFSELVFCVGFFLVYFIEEAVHIFLHKKSDSTDLHRTLSMRCSRKAKTLTIPRVALNKFDDGNLSYISTSNKELLNSTSTVSFEKSDSHHALDDELKNSFSGFLAVLALSFHAVFEGLAVGLEGSVQKVWYLFAAIGTHKFVIAFCVGVELATSKTKTALLLLYIGLFAIVTPLGIGLGIILSDTGSTSEDMISAVLQGMAAGTLLYVTFFEVLARERSNKHCGIWQLIAIIAGFGVMFMLQVLTGHEHNHGDVSHQHTNNHAEHHHHY</sequence>
<evidence type="ECO:0000256" key="4">
    <source>
        <dbReference type="ARBA" id="ARBA00023136"/>
    </source>
</evidence>
<feature type="transmembrane region" description="Helical" evidence="5">
    <location>
        <begin position="200"/>
        <end position="222"/>
    </location>
</feature>
<evidence type="ECO:0000313" key="7">
    <source>
        <dbReference type="Proteomes" id="UP001154078"/>
    </source>
</evidence>
<feature type="transmembrane region" description="Helical" evidence="5">
    <location>
        <begin position="325"/>
        <end position="344"/>
    </location>
</feature>
<evidence type="ECO:0000313" key="6">
    <source>
        <dbReference type="EMBL" id="CAH0548124.1"/>
    </source>
</evidence>
<dbReference type="GO" id="GO:0005385">
    <property type="term" value="F:zinc ion transmembrane transporter activity"/>
    <property type="evidence" value="ECO:0007669"/>
    <property type="project" value="TreeGrafter"/>
</dbReference>
<keyword evidence="3 5" id="KW-1133">Transmembrane helix</keyword>
<evidence type="ECO:0000256" key="5">
    <source>
        <dbReference type="SAM" id="Phobius"/>
    </source>
</evidence>
<feature type="transmembrane region" description="Helical" evidence="5">
    <location>
        <begin position="228"/>
        <end position="249"/>
    </location>
</feature>
<organism evidence="6 7">
    <name type="scientific">Brassicogethes aeneus</name>
    <name type="common">Rape pollen beetle</name>
    <name type="synonym">Meligethes aeneus</name>
    <dbReference type="NCBI Taxonomy" id="1431903"/>
    <lineage>
        <taxon>Eukaryota</taxon>
        <taxon>Metazoa</taxon>
        <taxon>Ecdysozoa</taxon>
        <taxon>Arthropoda</taxon>
        <taxon>Hexapoda</taxon>
        <taxon>Insecta</taxon>
        <taxon>Pterygota</taxon>
        <taxon>Neoptera</taxon>
        <taxon>Endopterygota</taxon>
        <taxon>Coleoptera</taxon>
        <taxon>Polyphaga</taxon>
        <taxon>Cucujiformia</taxon>
        <taxon>Nitidulidae</taxon>
        <taxon>Meligethinae</taxon>
        <taxon>Brassicogethes</taxon>
    </lineage>
</organism>
<evidence type="ECO:0000256" key="1">
    <source>
        <dbReference type="ARBA" id="ARBA00004141"/>
    </source>
</evidence>
<keyword evidence="7" id="KW-1185">Reference proteome</keyword>
<dbReference type="EMBL" id="OV121132">
    <property type="protein sequence ID" value="CAH0548124.1"/>
    <property type="molecule type" value="Genomic_DNA"/>
</dbReference>
<keyword evidence="2 5" id="KW-0812">Transmembrane</keyword>
<name>A0A9P0AQY5_BRAAE</name>
<dbReference type="Proteomes" id="UP001154078">
    <property type="component" value="Chromosome 1"/>
</dbReference>
<evidence type="ECO:0000256" key="2">
    <source>
        <dbReference type="ARBA" id="ARBA00022692"/>
    </source>
</evidence>
<feature type="transmembrane region" description="Helical" evidence="5">
    <location>
        <begin position="261"/>
        <end position="281"/>
    </location>
</feature>
<feature type="transmembrane region" description="Helical" evidence="5">
    <location>
        <begin position="18"/>
        <end position="38"/>
    </location>
</feature>
<dbReference type="InterPro" id="IPR003689">
    <property type="entry name" value="ZIP"/>
</dbReference>